<dbReference type="Proteomes" id="UP000190961">
    <property type="component" value="Unassembled WGS sequence"/>
</dbReference>
<keyword evidence="6" id="KW-0627">Porphyrin biosynthesis</keyword>
<dbReference type="InterPro" id="IPR014777">
    <property type="entry name" value="4pyrrole_Mease_sub1"/>
</dbReference>
<protein>
    <recommendedName>
        <fullName evidence="2">uroporphyrinogen-III C-methyltransferase</fullName>
        <ecNumber evidence="2">2.1.1.107</ecNumber>
    </recommendedName>
</protein>
<dbReference type="InterPro" id="IPR000878">
    <property type="entry name" value="4pyrrol_Mease"/>
</dbReference>
<evidence type="ECO:0000256" key="3">
    <source>
        <dbReference type="ARBA" id="ARBA00022603"/>
    </source>
</evidence>
<name>A0A1T5MHJ9_9BACT</name>
<dbReference type="InterPro" id="IPR006366">
    <property type="entry name" value="CobA/CysG_C"/>
</dbReference>
<dbReference type="Pfam" id="PF00590">
    <property type="entry name" value="TP_methylase"/>
    <property type="match status" value="1"/>
</dbReference>
<evidence type="ECO:0000313" key="10">
    <source>
        <dbReference type="EMBL" id="SKC87404.1"/>
    </source>
</evidence>
<evidence type="ECO:0000256" key="2">
    <source>
        <dbReference type="ARBA" id="ARBA00012162"/>
    </source>
</evidence>
<evidence type="ECO:0000256" key="7">
    <source>
        <dbReference type="ARBA" id="ARBA00025705"/>
    </source>
</evidence>
<comment type="similarity">
    <text evidence="1 8">Belongs to the precorrin methyltransferase family.</text>
</comment>
<dbReference type="RefSeq" id="WP_079689878.1">
    <property type="nucleotide sequence ID" value="NZ_FUZU01000004.1"/>
</dbReference>
<evidence type="ECO:0000256" key="4">
    <source>
        <dbReference type="ARBA" id="ARBA00022679"/>
    </source>
</evidence>
<dbReference type="PANTHER" id="PTHR45790">
    <property type="entry name" value="SIROHEME SYNTHASE-RELATED"/>
    <property type="match status" value="1"/>
</dbReference>
<dbReference type="InterPro" id="IPR003043">
    <property type="entry name" value="Uropor_MeTrfase_CS"/>
</dbReference>
<dbReference type="InterPro" id="IPR014776">
    <property type="entry name" value="4pyrrole_Mease_sub2"/>
</dbReference>
<evidence type="ECO:0000256" key="6">
    <source>
        <dbReference type="ARBA" id="ARBA00023244"/>
    </source>
</evidence>
<gene>
    <name evidence="10" type="ORF">SAMN05660236_5406</name>
</gene>
<keyword evidence="4 8" id="KW-0808">Transferase</keyword>
<reference evidence="10 11" key="1">
    <citation type="submission" date="2017-02" db="EMBL/GenBank/DDBJ databases">
        <authorList>
            <person name="Peterson S.W."/>
        </authorList>
    </citation>
    <scope>NUCLEOTIDE SEQUENCE [LARGE SCALE GENOMIC DNA]</scope>
    <source>
        <strain evidence="10 11">DSM 25262</strain>
    </source>
</reference>
<dbReference type="EC" id="2.1.1.107" evidence="2"/>
<dbReference type="EMBL" id="FUZU01000004">
    <property type="protein sequence ID" value="SKC87404.1"/>
    <property type="molecule type" value="Genomic_DNA"/>
</dbReference>
<dbReference type="PROSITE" id="PS00840">
    <property type="entry name" value="SUMT_2"/>
    <property type="match status" value="1"/>
</dbReference>
<dbReference type="GO" id="GO:0004851">
    <property type="term" value="F:uroporphyrin-III C-methyltransferase activity"/>
    <property type="evidence" value="ECO:0007669"/>
    <property type="project" value="UniProtKB-EC"/>
</dbReference>
<evidence type="ECO:0000256" key="8">
    <source>
        <dbReference type="RuleBase" id="RU003960"/>
    </source>
</evidence>
<evidence type="ECO:0000256" key="5">
    <source>
        <dbReference type="ARBA" id="ARBA00022691"/>
    </source>
</evidence>
<dbReference type="OrthoDB" id="9815856at2"/>
<evidence type="ECO:0000313" key="11">
    <source>
        <dbReference type="Proteomes" id="UP000190961"/>
    </source>
</evidence>
<dbReference type="GO" id="GO:0019354">
    <property type="term" value="P:siroheme biosynthetic process"/>
    <property type="evidence" value="ECO:0007669"/>
    <property type="project" value="InterPro"/>
</dbReference>
<proteinExistence type="inferred from homology"/>
<keyword evidence="5" id="KW-0949">S-adenosyl-L-methionine</keyword>
<sequence length="263" mass="28782">MADVQKTKTVTMVGAGPGDPELITVKGVKAIQKADVILYDALASEELLEFAKPSCKRVYVGKRKGKKEFSQEEINQLIVFYAQRYTNVVRLKGGDSYVFGRGHEELEYAMRRGIHVEVIPGLSSALAAPASCGIPLTKRGVNESFWVITGMLSSGEMSKDIALAVQSSATVVILMGMTHLEQIAKLFQQGRSPLEPAAVVHHATTRNQKVVRGTVSTIYQLVQEQQVSSPAVIVIGNVVNESYLLDEFTERYIQTASVTSHQK</sequence>
<dbReference type="Gene3D" id="3.40.1010.10">
    <property type="entry name" value="Cobalt-precorrin-4 Transmethylase, Domain 1"/>
    <property type="match status" value="1"/>
</dbReference>
<evidence type="ECO:0000259" key="9">
    <source>
        <dbReference type="Pfam" id="PF00590"/>
    </source>
</evidence>
<comment type="pathway">
    <text evidence="7">Porphyrin-containing compound metabolism; siroheme biosynthesis; precorrin-2 from uroporphyrinogen III: step 1/1.</text>
</comment>
<dbReference type="InterPro" id="IPR035996">
    <property type="entry name" value="4pyrrol_Methylase_sf"/>
</dbReference>
<dbReference type="GO" id="GO:0032259">
    <property type="term" value="P:methylation"/>
    <property type="evidence" value="ECO:0007669"/>
    <property type="project" value="UniProtKB-KW"/>
</dbReference>
<feature type="domain" description="Tetrapyrrole methylase" evidence="9">
    <location>
        <begin position="9"/>
        <end position="218"/>
    </location>
</feature>
<evidence type="ECO:0000256" key="1">
    <source>
        <dbReference type="ARBA" id="ARBA00005879"/>
    </source>
</evidence>
<dbReference type="STRING" id="688867.SAMN05660236_5406"/>
<organism evidence="10 11">
    <name type="scientific">Ohtaekwangia koreensis</name>
    <dbReference type="NCBI Taxonomy" id="688867"/>
    <lineage>
        <taxon>Bacteria</taxon>
        <taxon>Pseudomonadati</taxon>
        <taxon>Bacteroidota</taxon>
        <taxon>Cytophagia</taxon>
        <taxon>Cytophagales</taxon>
        <taxon>Fulvivirgaceae</taxon>
        <taxon>Ohtaekwangia</taxon>
    </lineage>
</organism>
<dbReference type="CDD" id="cd11642">
    <property type="entry name" value="SUMT"/>
    <property type="match status" value="1"/>
</dbReference>
<dbReference type="NCBIfam" id="NF004790">
    <property type="entry name" value="PRK06136.1"/>
    <property type="match status" value="1"/>
</dbReference>
<keyword evidence="3 8" id="KW-0489">Methyltransferase</keyword>
<dbReference type="AlphaFoldDB" id="A0A1T5MHJ9"/>
<dbReference type="SUPFAM" id="SSF53790">
    <property type="entry name" value="Tetrapyrrole methylase"/>
    <property type="match status" value="1"/>
</dbReference>
<dbReference type="PROSITE" id="PS00839">
    <property type="entry name" value="SUMT_1"/>
    <property type="match status" value="1"/>
</dbReference>
<dbReference type="Gene3D" id="3.30.950.10">
    <property type="entry name" value="Methyltransferase, Cobalt-precorrin-4 Transmethylase, Domain 2"/>
    <property type="match status" value="1"/>
</dbReference>
<dbReference type="NCBIfam" id="TIGR01469">
    <property type="entry name" value="cobA_cysG_Cterm"/>
    <property type="match status" value="1"/>
</dbReference>
<accession>A0A1T5MHJ9</accession>
<dbReference type="PANTHER" id="PTHR45790:SF3">
    <property type="entry name" value="S-ADENOSYL-L-METHIONINE-DEPENDENT UROPORPHYRINOGEN III METHYLTRANSFERASE, CHLOROPLASTIC"/>
    <property type="match status" value="1"/>
</dbReference>
<dbReference type="InterPro" id="IPR050161">
    <property type="entry name" value="Siro_Cobalamin_biosynth"/>
</dbReference>
<dbReference type="FunFam" id="3.40.1010.10:FF:000001">
    <property type="entry name" value="Siroheme synthase"/>
    <property type="match status" value="1"/>
</dbReference>
<keyword evidence="11" id="KW-1185">Reference proteome</keyword>